<dbReference type="Proteomes" id="UP000186551">
    <property type="component" value="Unassembled WGS sequence"/>
</dbReference>
<protein>
    <submittedName>
        <fullName evidence="2">Riboflavin biosynthesis protein RibD</fullName>
    </submittedName>
</protein>
<dbReference type="OrthoDB" id="195113at2"/>
<dbReference type="InterPro" id="IPR024072">
    <property type="entry name" value="DHFR-like_dom_sf"/>
</dbReference>
<dbReference type="EMBL" id="LVWA01000010">
    <property type="protein sequence ID" value="OKL38962.1"/>
    <property type="molecule type" value="Genomic_DNA"/>
</dbReference>
<evidence type="ECO:0000259" key="1">
    <source>
        <dbReference type="Pfam" id="PF01872"/>
    </source>
</evidence>
<comment type="caution">
    <text evidence="2">The sequence shown here is derived from an EMBL/GenBank/DDBJ whole genome shotgun (WGS) entry which is preliminary data.</text>
</comment>
<dbReference type="GO" id="GO:0009231">
    <property type="term" value="P:riboflavin biosynthetic process"/>
    <property type="evidence" value="ECO:0007669"/>
    <property type="project" value="InterPro"/>
</dbReference>
<dbReference type="AlphaFoldDB" id="A0A1Q5P9Z8"/>
<dbReference type="Gene3D" id="3.40.430.10">
    <property type="entry name" value="Dihydrofolate Reductase, subunit A"/>
    <property type="match status" value="1"/>
</dbReference>
<proteinExistence type="predicted"/>
<organism evidence="2 3">
    <name type="scientific">Pontibacter flavimaris</name>
    <dbReference type="NCBI Taxonomy" id="1797110"/>
    <lineage>
        <taxon>Bacteria</taxon>
        <taxon>Pseudomonadati</taxon>
        <taxon>Bacteroidota</taxon>
        <taxon>Cytophagia</taxon>
        <taxon>Cytophagales</taxon>
        <taxon>Hymenobacteraceae</taxon>
        <taxon>Pontibacter</taxon>
    </lineage>
</organism>
<accession>A0A1Q5P9Z8</accession>
<evidence type="ECO:0000313" key="3">
    <source>
        <dbReference type="Proteomes" id="UP000186551"/>
    </source>
</evidence>
<dbReference type="GO" id="GO:0008703">
    <property type="term" value="F:5-amino-6-(5-phosphoribosylamino)uracil reductase activity"/>
    <property type="evidence" value="ECO:0007669"/>
    <property type="project" value="InterPro"/>
</dbReference>
<keyword evidence="3" id="KW-1185">Reference proteome</keyword>
<dbReference type="STRING" id="1797110.A3841_03170"/>
<dbReference type="InterPro" id="IPR050765">
    <property type="entry name" value="Riboflavin_Biosynth_HTPR"/>
</dbReference>
<dbReference type="RefSeq" id="WP_073853642.1">
    <property type="nucleotide sequence ID" value="NZ_LVWA01000010.1"/>
</dbReference>
<dbReference type="SUPFAM" id="SSF53597">
    <property type="entry name" value="Dihydrofolate reductase-like"/>
    <property type="match status" value="1"/>
</dbReference>
<evidence type="ECO:0000313" key="2">
    <source>
        <dbReference type="EMBL" id="OKL38962.1"/>
    </source>
</evidence>
<dbReference type="PANTHER" id="PTHR38011">
    <property type="entry name" value="DIHYDROFOLATE REDUCTASE FAMILY PROTEIN (AFU_ORTHOLOGUE AFUA_8G06820)"/>
    <property type="match status" value="1"/>
</dbReference>
<dbReference type="InterPro" id="IPR002734">
    <property type="entry name" value="RibDG_C"/>
</dbReference>
<reference evidence="2 3" key="1">
    <citation type="submission" date="2016-03" db="EMBL/GenBank/DDBJ databases">
        <title>Genome sequence of Pontibacter sp. nov., of the family cytophagaceae, isolated from marine sediment of the Yellow Sea, China.</title>
        <authorList>
            <person name="Zhang G."/>
            <person name="Zhang R."/>
        </authorList>
    </citation>
    <scope>NUCLEOTIDE SEQUENCE [LARGE SCALE GENOMIC DNA]</scope>
    <source>
        <strain evidence="2 3">S10-8</strain>
    </source>
</reference>
<feature type="domain" description="Bacterial bifunctional deaminase-reductase C-terminal" evidence="1">
    <location>
        <begin position="2"/>
        <end position="169"/>
    </location>
</feature>
<name>A0A1Q5P9Z8_9BACT</name>
<dbReference type="PANTHER" id="PTHR38011:SF11">
    <property type="entry name" value="2,5-DIAMINO-6-RIBOSYLAMINO-4(3H)-PYRIMIDINONE 5'-PHOSPHATE REDUCTASE"/>
    <property type="match status" value="1"/>
</dbReference>
<sequence>MRKVILYTAVSLDGYIARPDGDTSWLHDGKYTMEGEDYGYSSFVQSIDTTLMGHNTYKVVLGFKEPSPFPATANYVFSRASHPDTEQVRFVQQDPAAFVRELKQQPGKGIWLIGGGQVNTLLLNAGLIDEFILTYIPIILGSGIPLFAAGAQERQLQTLESKSYRNGFVQLWLQPS</sequence>
<dbReference type="Pfam" id="PF01872">
    <property type="entry name" value="RibD_C"/>
    <property type="match status" value="1"/>
</dbReference>
<gene>
    <name evidence="2" type="ORF">A3841_03170</name>
</gene>